<feature type="compositionally biased region" description="Basic residues" evidence="1">
    <location>
        <begin position="1"/>
        <end position="18"/>
    </location>
</feature>
<reference evidence="2" key="1">
    <citation type="submission" date="2021-01" db="EMBL/GenBank/DDBJ databases">
        <authorList>
            <person name="Corre E."/>
            <person name="Pelletier E."/>
            <person name="Niang G."/>
            <person name="Scheremetjew M."/>
            <person name="Finn R."/>
            <person name="Kale V."/>
            <person name="Holt S."/>
            <person name="Cochrane G."/>
            <person name="Meng A."/>
            <person name="Brown T."/>
            <person name="Cohen L."/>
        </authorList>
    </citation>
    <scope>NUCLEOTIDE SEQUENCE</scope>
    <source>
        <strain evidence="2">Pop2</strain>
    </source>
</reference>
<sequence length="861" mass="94637">MSSSYNHRRPQKHPRKHRNDNDTSSIKRSPIGNNRGENDKGGGFICSSSSATSSVTTTDNKLKQTRRTPKDGGGAHSTPKSSSNQNHRTTTAIHNTNKKVKQKNKKASNPNNAPYVQTNDANTTPQIKGVSPTITPHLLSTIKSFKKYYTKSSKLQPLQLDAPREDEKGHKDNKHDILNRIQTQNDVQNNKNHAKVTELKQNAYNSMTQFMKSLKQEIMMTTTHSNNNNTISPKHKSQTSKKSSSSVAVSCLLFCLDDILQDATANIQLCRAALITMFELLKHGSDCRHALFCVPKSLKVFVDAISSKRNGGGGGEEEDGVVTLFQTEALEMLHFLHDAYNRKRNNNDDDDYDAFPRLYVAMRYLEERKGILIHTAGTGVSDRRGGGGMAKLRHDRDEAIQYGCKMQKRVEKLVYKMNLCFDVLVPRFDFFASGVSSCDDGAIVALFSFLEQEQERKMRGKMTKKMAEDGSSNIVSGEEKLPPASTTEKGKEANADDDDSDDEDEDDDIDWEDGNEEDDIHPVTEEENINFKEKSGDNENNNEINNNDDTASKGYGTNATHKIMTDAQHKNAVEQTLAFMESTGGIVGGEMEINFDTNQEEQEYVNSTYQTVNNMSKSEQLVASSKETAAIAMAKSTLQKCVDILSFRHMPVLSTWVDALITADGMTTIQQQKDEDGVSSVLEPTPTSLVLLTPSMRTKRRTTLKILMNLKADVSTALSSAGRLGIMPGGGEGKNEVVISDAKNDGASENDNVTHSTMSSTTSHVGTNITAAASSSSCTASTGGGGIIISSGNITPSPPVVQTQDWKKALGLSSNHNDHGSSCGDKKPSLKHRLILQGHGIQVGRKRRKMAPRLQIKYRST</sequence>
<gene>
    <name evidence="2" type="ORF">DBRI1063_LOCUS6494</name>
</gene>
<feature type="compositionally biased region" description="Low complexity" evidence="1">
    <location>
        <begin position="538"/>
        <end position="549"/>
    </location>
</feature>
<feature type="compositionally biased region" description="Polar residues" evidence="1">
    <location>
        <begin position="115"/>
        <end position="126"/>
    </location>
</feature>
<protein>
    <submittedName>
        <fullName evidence="2">Uncharacterized protein</fullName>
    </submittedName>
</protein>
<feature type="compositionally biased region" description="Basic residues" evidence="1">
    <location>
        <begin position="96"/>
        <end position="106"/>
    </location>
</feature>
<dbReference type="EMBL" id="HBGN01010111">
    <property type="protein sequence ID" value="CAD9321427.1"/>
    <property type="molecule type" value="Transcribed_RNA"/>
</dbReference>
<proteinExistence type="predicted"/>
<dbReference type="AlphaFoldDB" id="A0A7S1YWY1"/>
<feature type="compositionally biased region" description="Basic and acidic residues" evidence="1">
    <location>
        <begin position="520"/>
        <end position="537"/>
    </location>
</feature>
<name>A0A7S1YWY1_9STRA</name>
<feature type="region of interest" description="Disordered" evidence="1">
    <location>
        <begin position="1"/>
        <end position="129"/>
    </location>
</feature>
<evidence type="ECO:0000256" key="1">
    <source>
        <dbReference type="SAM" id="MobiDB-lite"/>
    </source>
</evidence>
<organism evidence="2">
    <name type="scientific">Ditylum brightwellii</name>
    <dbReference type="NCBI Taxonomy" id="49249"/>
    <lineage>
        <taxon>Eukaryota</taxon>
        <taxon>Sar</taxon>
        <taxon>Stramenopiles</taxon>
        <taxon>Ochrophyta</taxon>
        <taxon>Bacillariophyta</taxon>
        <taxon>Mediophyceae</taxon>
        <taxon>Lithodesmiophycidae</taxon>
        <taxon>Lithodesmiales</taxon>
        <taxon>Lithodesmiaceae</taxon>
        <taxon>Ditylum</taxon>
    </lineage>
</organism>
<feature type="region of interest" description="Disordered" evidence="1">
    <location>
        <begin position="458"/>
        <end position="557"/>
    </location>
</feature>
<feature type="compositionally biased region" description="Low complexity" evidence="1">
    <location>
        <begin position="47"/>
        <end position="58"/>
    </location>
</feature>
<feature type="compositionally biased region" description="Acidic residues" evidence="1">
    <location>
        <begin position="495"/>
        <end position="519"/>
    </location>
</feature>
<feature type="compositionally biased region" description="Polar residues" evidence="1">
    <location>
        <begin position="78"/>
        <end position="94"/>
    </location>
</feature>
<evidence type="ECO:0000313" key="2">
    <source>
        <dbReference type="EMBL" id="CAD9321427.1"/>
    </source>
</evidence>
<accession>A0A7S1YWY1</accession>